<dbReference type="EMBL" id="JALHLF010000001">
    <property type="protein sequence ID" value="MCJ2181265.1"/>
    <property type="molecule type" value="Genomic_DNA"/>
</dbReference>
<dbReference type="Proteomes" id="UP001162881">
    <property type="component" value="Unassembled WGS sequence"/>
</dbReference>
<comment type="subcellular location">
    <subcellularLocation>
        <location evidence="1">Cell outer membrane</location>
    </subcellularLocation>
</comment>
<dbReference type="SUPFAM" id="SSF56935">
    <property type="entry name" value="Porins"/>
    <property type="match status" value="1"/>
</dbReference>
<feature type="non-terminal residue" evidence="4">
    <location>
        <position position="1"/>
    </location>
</feature>
<sequence length="176" mass="18960">AQGGGAPPMFGGNRRGGGRWNLSVYHTWRFSEDVRIAPGAAVLDQLSGDSLTSGGVPRHRIEAEGGFFLDGIGLRLNATWNAPASVNGSGAPGSSDLRFGAYTTAKLRLFVDLDQRASLIAKAPFLKGSRIAFKVDNLFDSRQKVTDDSGATPIAYQRAYREPLGRVIGIDFRKMF</sequence>
<keyword evidence="2" id="KW-0472">Membrane</keyword>
<evidence type="ECO:0000256" key="2">
    <source>
        <dbReference type="ARBA" id="ARBA00023136"/>
    </source>
</evidence>
<evidence type="ECO:0000256" key="1">
    <source>
        <dbReference type="ARBA" id="ARBA00004442"/>
    </source>
</evidence>
<keyword evidence="3" id="KW-0998">Cell outer membrane</keyword>
<keyword evidence="5" id="KW-1185">Reference proteome</keyword>
<protein>
    <submittedName>
        <fullName evidence="4">TonB-dependent receptor</fullName>
    </submittedName>
</protein>
<evidence type="ECO:0000313" key="4">
    <source>
        <dbReference type="EMBL" id="MCJ2181265.1"/>
    </source>
</evidence>
<dbReference type="RefSeq" id="WP_244016376.1">
    <property type="nucleotide sequence ID" value="NZ_JALHLF010000001.1"/>
</dbReference>
<dbReference type="Gene3D" id="2.40.170.20">
    <property type="entry name" value="TonB-dependent receptor, beta-barrel domain"/>
    <property type="match status" value="1"/>
</dbReference>
<evidence type="ECO:0000313" key="5">
    <source>
        <dbReference type="Proteomes" id="UP001162881"/>
    </source>
</evidence>
<gene>
    <name evidence="4" type="ORF">MTR62_00860</name>
</gene>
<accession>A0ABT0B868</accession>
<keyword evidence="4" id="KW-0675">Receptor</keyword>
<proteinExistence type="predicted"/>
<name>A0ABT0B868_9SPHN</name>
<organism evidence="4 5">
    <name type="scientific">Novosphingobium organovorum</name>
    <dbReference type="NCBI Taxonomy" id="2930092"/>
    <lineage>
        <taxon>Bacteria</taxon>
        <taxon>Pseudomonadati</taxon>
        <taxon>Pseudomonadota</taxon>
        <taxon>Alphaproteobacteria</taxon>
        <taxon>Sphingomonadales</taxon>
        <taxon>Sphingomonadaceae</taxon>
        <taxon>Novosphingobium</taxon>
    </lineage>
</organism>
<reference evidence="4" key="1">
    <citation type="submission" date="2022-03" db="EMBL/GenBank/DDBJ databases">
        <title>Identification of a novel bacterium isolated from mangrove sediments.</title>
        <authorList>
            <person name="Pan X."/>
        </authorList>
    </citation>
    <scope>NUCLEOTIDE SEQUENCE</scope>
    <source>
        <strain evidence="4">B1949</strain>
    </source>
</reference>
<comment type="caution">
    <text evidence="4">The sequence shown here is derived from an EMBL/GenBank/DDBJ whole genome shotgun (WGS) entry which is preliminary data.</text>
</comment>
<evidence type="ECO:0000256" key="3">
    <source>
        <dbReference type="ARBA" id="ARBA00023237"/>
    </source>
</evidence>
<dbReference type="InterPro" id="IPR036942">
    <property type="entry name" value="Beta-barrel_TonB_sf"/>
</dbReference>